<keyword evidence="4 6" id="KW-1133">Transmembrane helix</keyword>
<dbReference type="GO" id="GO:0005886">
    <property type="term" value="C:plasma membrane"/>
    <property type="evidence" value="ECO:0007669"/>
    <property type="project" value="UniProtKB-SubCell"/>
</dbReference>
<evidence type="ECO:0000259" key="7">
    <source>
        <dbReference type="PROSITE" id="PS50850"/>
    </source>
</evidence>
<feature type="transmembrane region" description="Helical" evidence="6">
    <location>
        <begin position="224"/>
        <end position="246"/>
    </location>
</feature>
<feature type="transmembrane region" description="Helical" evidence="6">
    <location>
        <begin position="141"/>
        <end position="163"/>
    </location>
</feature>
<name>A0A934I3C3_9MICO</name>
<feature type="transmembrane region" description="Helical" evidence="6">
    <location>
        <begin position="316"/>
        <end position="337"/>
    </location>
</feature>
<feature type="transmembrane region" description="Helical" evidence="6">
    <location>
        <begin position="50"/>
        <end position="71"/>
    </location>
</feature>
<feature type="transmembrane region" description="Helical" evidence="6">
    <location>
        <begin position="107"/>
        <end position="129"/>
    </location>
</feature>
<dbReference type="Proteomes" id="UP000602087">
    <property type="component" value="Unassembled WGS sequence"/>
</dbReference>
<keyword evidence="5 6" id="KW-0472">Membrane</keyword>
<feature type="transmembrane region" description="Helical" evidence="6">
    <location>
        <begin position="169"/>
        <end position="191"/>
    </location>
</feature>
<evidence type="ECO:0000256" key="1">
    <source>
        <dbReference type="ARBA" id="ARBA00004651"/>
    </source>
</evidence>
<dbReference type="SUPFAM" id="SSF103473">
    <property type="entry name" value="MFS general substrate transporter"/>
    <property type="match status" value="1"/>
</dbReference>
<feature type="transmembrane region" description="Helical" evidence="6">
    <location>
        <begin position="258"/>
        <end position="279"/>
    </location>
</feature>
<dbReference type="RefSeq" id="WP_198732049.1">
    <property type="nucleotide sequence ID" value="NZ_JAEINH010000001.1"/>
</dbReference>
<dbReference type="Gene3D" id="1.20.1250.20">
    <property type="entry name" value="MFS general substrate transporter like domains"/>
    <property type="match status" value="2"/>
</dbReference>
<dbReference type="EMBL" id="JAEINH010000001">
    <property type="protein sequence ID" value="MBI9113476.1"/>
    <property type="molecule type" value="Genomic_DNA"/>
</dbReference>
<evidence type="ECO:0000256" key="6">
    <source>
        <dbReference type="SAM" id="Phobius"/>
    </source>
</evidence>
<keyword evidence="9" id="KW-1185">Reference proteome</keyword>
<evidence type="ECO:0000256" key="4">
    <source>
        <dbReference type="ARBA" id="ARBA00022989"/>
    </source>
</evidence>
<keyword evidence="3 6" id="KW-0812">Transmembrane</keyword>
<comment type="caution">
    <text evidence="8">The sequence shown here is derived from an EMBL/GenBank/DDBJ whole genome shotgun (WGS) entry which is preliminary data.</text>
</comment>
<dbReference type="CDD" id="cd06174">
    <property type="entry name" value="MFS"/>
    <property type="match status" value="1"/>
</dbReference>
<dbReference type="AlphaFoldDB" id="A0A934I3C3"/>
<sequence>MTPTDTSPGPLGRALLVWGTAIVAYVVAVVHRTSLGVAGLDAVDRFDVTAAVLSTFTVVQIAVYASAQIPVGVLLDRLGPRRLVAGGAALMAAGQLGMALADTVPLALAARVLIGAGDATTFVSLLRLVPSWFAPRRVPVVTQLTGLLGQLGQIVSAVPFVVLLHGTTWTTAFVVLACAGGVVSVLVWAVVRDSPGATPAVPSPSPGPPGKGQLRAAARTHGTWLGFFSHMIAAYGLNAFVLLWGYPFLVLGQGVTPGTAGALLSLSVVVGIVAGPVLGELTARHPLRRSWLVLGISVIGALGWIMVLVPSTPRPLWVLVLFVAALAIGGPGSMIGFDFVRTSNPPERLGAATGLANMGAFVGALVTIFAIGLVLDAVRPSGEYTLDDFRVAMSVVAVPWVVACVGLLVSRRGVRRDLAEQGIVVPPVAEAWRAWRSRER</sequence>
<keyword evidence="2" id="KW-1003">Cell membrane</keyword>
<feature type="transmembrane region" description="Helical" evidence="6">
    <location>
        <begin position="12"/>
        <end position="30"/>
    </location>
</feature>
<evidence type="ECO:0000256" key="5">
    <source>
        <dbReference type="ARBA" id="ARBA00023136"/>
    </source>
</evidence>
<evidence type="ECO:0000256" key="2">
    <source>
        <dbReference type="ARBA" id="ARBA00022475"/>
    </source>
</evidence>
<dbReference type="PROSITE" id="PS50850">
    <property type="entry name" value="MFS"/>
    <property type="match status" value="1"/>
</dbReference>
<dbReference type="InterPro" id="IPR036259">
    <property type="entry name" value="MFS_trans_sf"/>
</dbReference>
<dbReference type="PANTHER" id="PTHR43124:SF3">
    <property type="entry name" value="CHLORAMPHENICOL EFFLUX PUMP RV0191"/>
    <property type="match status" value="1"/>
</dbReference>
<dbReference type="InterPro" id="IPR011701">
    <property type="entry name" value="MFS"/>
</dbReference>
<accession>A0A934I3C3</accession>
<gene>
    <name evidence="8" type="ORF">JAV76_00430</name>
</gene>
<feature type="transmembrane region" description="Helical" evidence="6">
    <location>
        <begin position="291"/>
        <end position="310"/>
    </location>
</feature>
<dbReference type="InterPro" id="IPR020846">
    <property type="entry name" value="MFS_dom"/>
</dbReference>
<dbReference type="InterPro" id="IPR050189">
    <property type="entry name" value="MFS_Efflux_Transporters"/>
</dbReference>
<dbReference type="Pfam" id="PF07690">
    <property type="entry name" value="MFS_1"/>
    <property type="match status" value="1"/>
</dbReference>
<organism evidence="8 9">
    <name type="scientific">Sanguibacter suaedae</name>
    <dbReference type="NCBI Taxonomy" id="2795737"/>
    <lineage>
        <taxon>Bacteria</taxon>
        <taxon>Bacillati</taxon>
        <taxon>Actinomycetota</taxon>
        <taxon>Actinomycetes</taxon>
        <taxon>Micrococcales</taxon>
        <taxon>Sanguibacteraceae</taxon>
        <taxon>Sanguibacter</taxon>
    </lineage>
</organism>
<comment type="subcellular location">
    <subcellularLocation>
        <location evidence="1">Cell membrane</location>
        <topology evidence="1">Multi-pass membrane protein</topology>
    </subcellularLocation>
</comment>
<reference evidence="8" key="1">
    <citation type="submission" date="2020-12" db="EMBL/GenBank/DDBJ databases">
        <title>Sanguibacter suaedae sp. nov., isolated from Suaeda aralocaspica.</title>
        <authorList>
            <person name="Ma Q."/>
        </authorList>
    </citation>
    <scope>NUCLEOTIDE SEQUENCE</scope>
    <source>
        <strain evidence="8">YZGR15</strain>
    </source>
</reference>
<evidence type="ECO:0000313" key="9">
    <source>
        <dbReference type="Proteomes" id="UP000602087"/>
    </source>
</evidence>
<feature type="transmembrane region" description="Helical" evidence="6">
    <location>
        <begin position="349"/>
        <end position="371"/>
    </location>
</feature>
<feature type="transmembrane region" description="Helical" evidence="6">
    <location>
        <begin position="391"/>
        <end position="409"/>
    </location>
</feature>
<evidence type="ECO:0000256" key="3">
    <source>
        <dbReference type="ARBA" id="ARBA00022692"/>
    </source>
</evidence>
<dbReference type="GO" id="GO:0022857">
    <property type="term" value="F:transmembrane transporter activity"/>
    <property type="evidence" value="ECO:0007669"/>
    <property type="project" value="InterPro"/>
</dbReference>
<proteinExistence type="predicted"/>
<evidence type="ECO:0000313" key="8">
    <source>
        <dbReference type="EMBL" id="MBI9113476.1"/>
    </source>
</evidence>
<protein>
    <submittedName>
        <fullName evidence="8">MFS transporter</fullName>
    </submittedName>
</protein>
<dbReference type="PANTHER" id="PTHR43124">
    <property type="entry name" value="PURINE EFFLUX PUMP PBUE"/>
    <property type="match status" value="1"/>
</dbReference>
<feature type="domain" description="Major facilitator superfamily (MFS) profile" evidence="7">
    <location>
        <begin position="12"/>
        <end position="415"/>
    </location>
</feature>